<keyword evidence="1" id="KW-1185">Reference proteome</keyword>
<organism evidence="1 2">
    <name type="scientific">Globodera pallida</name>
    <name type="common">Potato cyst nematode worm</name>
    <name type="synonym">Heterodera pallida</name>
    <dbReference type="NCBI Taxonomy" id="36090"/>
    <lineage>
        <taxon>Eukaryota</taxon>
        <taxon>Metazoa</taxon>
        <taxon>Ecdysozoa</taxon>
        <taxon>Nematoda</taxon>
        <taxon>Chromadorea</taxon>
        <taxon>Rhabditida</taxon>
        <taxon>Tylenchina</taxon>
        <taxon>Tylenchomorpha</taxon>
        <taxon>Tylenchoidea</taxon>
        <taxon>Heteroderidae</taxon>
        <taxon>Heteroderinae</taxon>
        <taxon>Globodera</taxon>
    </lineage>
</organism>
<proteinExistence type="predicted"/>
<dbReference type="Proteomes" id="UP000050741">
    <property type="component" value="Unassembled WGS sequence"/>
</dbReference>
<accession>A0A183C8G8</accession>
<reference evidence="2" key="2">
    <citation type="submission" date="2016-06" db="UniProtKB">
        <authorList>
            <consortium name="WormBaseParasite"/>
        </authorList>
    </citation>
    <scope>IDENTIFICATION</scope>
</reference>
<sequence>MQVTSDVCQKTDTFLEQLNEVKKRVSKFDLESPSPVTRNFFEMPVTASTSYVMTALKNAVIGVIGVNVNVMTSSLAEYPQ</sequence>
<reference evidence="1" key="1">
    <citation type="submission" date="2014-05" db="EMBL/GenBank/DDBJ databases">
        <title>The genome and life-stage specific transcriptomes of Globodera pallida elucidate key aspects of plant parasitism by a cyst nematode.</title>
        <authorList>
            <person name="Cotton J.A."/>
            <person name="Lilley C.J."/>
            <person name="Jones L.M."/>
            <person name="Kikuchi T."/>
            <person name="Reid A.J."/>
            <person name="Thorpe P."/>
            <person name="Tsai I.J."/>
            <person name="Beasley H."/>
            <person name="Blok V."/>
            <person name="Cock P.J.A."/>
            <person name="Van den Akker S.E."/>
            <person name="Holroyd N."/>
            <person name="Hunt M."/>
            <person name="Mantelin S."/>
            <person name="Naghra H."/>
            <person name="Pain A."/>
            <person name="Palomares-Rius J.E."/>
            <person name="Zarowiecki M."/>
            <person name="Berriman M."/>
            <person name="Jones J.T."/>
            <person name="Urwin P.E."/>
        </authorList>
    </citation>
    <scope>NUCLEOTIDE SEQUENCE [LARGE SCALE GENOMIC DNA]</scope>
    <source>
        <strain evidence="1">Lindley</strain>
    </source>
</reference>
<name>A0A183C8G8_GLOPA</name>
<dbReference type="AlphaFoldDB" id="A0A183C8G8"/>
<dbReference type="WBParaSite" id="GPLIN_000916400">
    <property type="protein sequence ID" value="GPLIN_000916400"/>
    <property type="gene ID" value="GPLIN_000916400"/>
</dbReference>
<protein>
    <submittedName>
        <fullName evidence="2">SEA domain-containing protein</fullName>
    </submittedName>
</protein>
<evidence type="ECO:0000313" key="1">
    <source>
        <dbReference type="Proteomes" id="UP000050741"/>
    </source>
</evidence>
<evidence type="ECO:0000313" key="2">
    <source>
        <dbReference type="WBParaSite" id="GPLIN_000916400"/>
    </source>
</evidence>